<comment type="caution">
    <text evidence="5">The sequence shown here is derived from an EMBL/GenBank/DDBJ whole genome shotgun (WGS) entry which is preliminary data.</text>
</comment>
<dbReference type="EMBL" id="JAAAMV010000002">
    <property type="protein sequence ID" value="NBD23398.1"/>
    <property type="molecule type" value="Genomic_DNA"/>
</dbReference>
<dbReference type="PROSITE" id="PS51355">
    <property type="entry name" value="GLUTATHIONE_PEROXID_3"/>
    <property type="match status" value="1"/>
</dbReference>
<evidence type="ECO:0000256" key="2">
    <source>
        <dbReference type="ARBA" id="ARBA00022559"/>
    </source>
</evidence>
<dbReference type="InterPro" id="IPR029759">
    <property type="entry name" value="GPX_AS"/>
</dbReference>
<organism evidence="5 6">
    <name type="scientific">Paenibacillus glycinis</name>
    <dbReference type="NCBI Taxonomy" id="2697035"/>
    <lineage>
        <taxon>Bacteria</taxon>
        <taxon>Bacillati</taxon>
        <taxon>Bacillota</taxon>
        <taxon>Bacilli</taxon>
        <taxon>Bacillales</taxon>
        <taxon>Paenibacillaceae</taxon>
        <taxon>Paenibacillus</taxon>
    </lineage>
</organism>
<dbReference type="PROSITE" id="PS00763">
    <property type="entry name" value="GLUTATHIONE_PEROXID_2"/>
    <property type="match status" value="1"/>
</dbReference>
<dbReference type="PRINTS" id="PR01011">
    <property type="entry name" value="GLUTPROXDASE"/>
</dbReference>
<dbReference type="SUPFAM" id="SSF52833">
    <property type="entry name" value="Thioredoxin-like"/>
    <property type="match status" value="1"/>
</dbReference>
<dbReference type="RefSeq" id="WP_161741816.1">
    <property type="nucleotide sequence ID" value="NZ_JAAAMV010000002.1"/>
</dbReference>
<evidence type="ECO:0000313" key="6">
    <source>
        <dbReference type="Proteomes" id="UP000665561"/>
    </source>
</evidence>
<sequence length="172" mass="19047">MRIYDFNVTTIDGTEQTLAAYEGKVLLIVNTASACGLTPHYKGLQHIYDNFKDEGVVVLGFPCNQFKGQEPGTNEEIAQFCELNYSVTFPMFAKIDVKGDDAHPLFKYLVDEVPAPYHTGDIEWNFVKFLVDKEGHVVKQYPATTDPAAIEPDLRSLIETGSLGAAPNTVND</sequence>
<evidence type="ECO:0000313" key="5">
    <source>
        <dbReference type="EMBL" id="NBD23398.1"/>
    </source>
</evidence>
<dbReference type="PANTHER" id="PTHR11592:SF78">
    <property type="entry name" value="GLUTATHIONE PEROXIDASE"/>
    <property type="match status" value="1"/>
</dbReference>
<keyword evidence="6" id="KW-1185">Reference proteome</keyword>
<dbReference type="Proteomes" id="UP000665561">
    <property type="component" value="Unassembled WGS sequence"/>
</dbReference>
<accession>A0ABW9XL95</accession>
<proteinExistence type="inferred from homology"/>
<evidence type="ECO:0000256" key="3">
    <source>
        <dbReference type="ARBA" id="ARBA00023002"/>
    </source>
</evidence>
<evidence type="ECO:0000256" key="4">
    <source>
        <dbReference type="RuleBase" id="RU000499"/>
    </source>
</evidence>
<dbReference type="Gene3D" id="3.40.30.10">
    <property type="entry name" value="Glutaredoxin"/>
    <property type="match status" value="1"/>
</dbReference>
<dbReference type="PROSITE" id="PS51257">
    <property type="entry name" value="PROKAR_LIPOPROTEIN"/>
    <property type="match status" value="1"/>
</dbReference>
<comment type="similarity">
    <text evidence="1 4">Belongs to the glutathione peroxidase family.</text>
</comment>
<dbReference type="PANTHER" id="PTHR11592">
    <property type="entry name" value="GLUTATHIONE PEROXIDASE"/>
    <property type="match status" value="1"/>
</dbReference>
<name>A0ABW9XL95_9BACL</name>
<evidence type="ECO:0000256" key="1">
    <source>
        <dbReference type="ARBA" id="ARBA00006926"/>
    </source>
</evidence>
<keyword evidence="3 4" id="KW-0560">Oxidoreductase</keyword>
<gene>
    <name evidence="5" type="ORF">GT019_05900</name>
</gene>
<dbReference type="InterPro" id="IPR036249">
    <property type="entry name" value="Thioredoxin-like_sf"/>
</dbReference>
<reference evidence="5 6" key="1">
    <citation type="submission" date="2020-01" db="EMBL/GenBank/DDBJ databases">
        <title>Paenibacillus soybeanensis sp. nov. isolated from the nodules of soybean (Glycine max(L.) Merr).</title>
        <authorList>
            <person name="Wang H."/>
        </authorList>
    </citation>
    <scope>NUCLEOTIDE SEQUENCE [LARGE SCALE GENOMIC DNA]</scope>
    <source>
        <strain evidence="5 6">T1</strain>
    </source>
</reference>
<dbReference type="PROSITE" id="PS00460">
    <property type="entry name" value="GLUTATHIONE_PEROXID_1"/>
    <property type="match status" value="1"/>
</dbReference>
<dbReference type="PIRSF" id="PIRSF000303">
    <property type="entry name" value="Glutathion_perox"/>
    <property type="match status" value="1"/>
</dbReference>
<dbReference type="CDD" id="cd00340">
    <property type="entry name" value="GSH_Peroxidase"/>
    <property type="match status" value="1"/>
</dbReference>
<dbReference type="InterPro" id="IPR029760">
    <property type="entry name" value="GPX_CS"/>
</dbReference>
<protein>
    <recommendedName>
        <fullName evidence="4">Glutathione peroxidase</fullName>
    </recommendedName>
</protein>
<dbReference type="InterPro" id="IPR000889">
    <property type="entry name" value="Glutathione_peroxidase"/>
</dbReference>
<dbReference type="Pfam" id="PF00255">
    <property type="entry name" value="GSHPx"/>
    <property type="match status" value="1"/>
</dbReference>
<keyword evidence="2 4" id="KW-0575">Peroxidase</keyword>